<keyword evidence="2" id="KW-1185">Reference proteome</keyword>
<accession>A0A3S5ATE5</accession>
<protein>
    <submittedName>
        <fullName evidence="1">Uncharacterized protein</fullName>
    </submittedName>
</protein>
<evidence type="ECO:0000313" key="1">
    <source>
        <dbReference type="EMBL" id="VEL27981.1"/>
    </source>
</evidence>
<dbReference type="AlphaFoldDB" id="A0A3S5ATE5"/>
<dbReference type="EMBL" id="CAAALY010091476">
    <property type="protein sequence ID" value="VEL27981.1"/>
    <property type="molecule type" value="Genomic_DNA"/>
</dbReference>
<dbReference type="Proteomes" id="UP000784294">
    <property type="component" value="Unassembled WGS sequence"/>
</dbReference>
<comment type="caution">
    <text evidence="1">The sequence shown here is derived from an EMBL/GenBank/DDBJ whole genome shotgun (WGS) entry which is preliminary data.</text>
</comment>
<reference evidence="1" key="1">
    <citation type="submission" date="2018-11" db="EMBL/GenBank/DDBJ databases">
        <authorList>
            <consortium name="Pathogen Informatics"/>
        </authorList>
    </citation>
    <scope>NUCLEOTIDE SEQUENCE</scope>
</reference>
<sequence>MGVWTITSLSLEGVRLCRCLVYRGQGTFYLQTLTETVEKTASGAVRHVLLHLPPRNEGTRESWPRIWLPHGRGNLVDAMLVAGRRPPSRQPESSFVELRLVQSLLPVSA</sequence>
<proteinExistence type="predicted"/>
<organism evidence="1 2">
    <name type="scientific">Protopolystoma xenopodis</name>
    <dbReference type="NCBI Taxonomy" id="117903"/>
    <lineage>
        <taxon>Eukaryota</taxon>
        <taxon>Metazoa</taxon>
        <taxon>Spiralia</taxon>
        <taxon>Lophotrochozoa</taxon>
        <taxon>Platyhelminthes</taxon>
        <taxon>Monogenea</taxon>
        <taxon>Polyopisthocotylea</taxon>
        <taxon>Polystomatidea</taxon>
        <taxon>Polystomatidae</taxon>
        <taxon>Protopolystoma</taxon>
    </lineage>
</organism>
<evidence type="ECO:0000313" key="2">
    <source>
        <dbReference type="Proteomes" id="UP000784294"/>
    </source>
</evidence>
<gene>
    <name evidence="1" type="ORF">PXEA_LOCUS21421</name>
</gene>
<name>A0A3S5ATE5_9PLAT</name>